<dbReference type="Gene3D" id="3.10.310.50">
    <property type="match status" value="1"/>
</dbReference>
<dbReference type="OrthoDB" id="5105562at2"/>
<evidence type="ECO:0000313" key="3">
    <source>
        <dbReference type="EMBL" id="QBF45170.1"/>
    </source>
</evidence>
<keyword evidence="4" id="KW-1185">Reference proteome</keyword>
<feature type="transmembrane region" description="Helical" evidence="1">
    <location>
        <begin position="226"/>
        <end position="246"/>
    </location>
</feature>
<feature type="transmembrane region" description="Helical" evidence="1">
    <location>
        <begin position="53"/>
        <end position="71"/>
    </location>
</feature>
<keyword evidence="1" id="KW-0472">Membrane</keyword>
<evidence type="ECO:0000313" key="4">
    <source>
        <dbReference type="Proteomes" id="UP000290408"/>
    </source>
</evidence>
<protein>
    <submittedName>
        <fullName evidence="3">TPM domain-containing protein</fullName>
    </submittedName>
</protein>
<name>A0A4P6MUI2_9MICO</name>
<dbReference type="Pfam" id="PF04536">
    <property type="entry name" value="TPM_phosphatase"/>
    <property type="match status" value="1"/>
</dbReference>
<evidence type="ECO:0000256" key="1">
    <source>
        <dbReference type="SAM" id="Phobius"/>
    </source>
</evidence>
<reference evidence="3 4" key="1">
    <citation type="submission" date="2019-02" db="EMBL/GenBank/DDBJ databases">
        <title>Genomic data mining of an Antarctic deep-sea actinobacterium, Janibacterlimosus P3-3-X1.</title>
        <authorList>
            <person name="Liao L."/>
            <person name="Chen B."/>
        </authorList>
    </citation>
    <scope>NUCLEOTIDE SEQUENCE [LARGE SCALE GENOMIC DNA]</scope>
    <source>
        <strain evidence="3 4">P3-3-X1</strain>
    </source>
</reference>
<dbReference type="EMBL" id="CP036164">
    <property type="protein sequence ID" value="QBF45170.1"/>
    <property type="molecule type" value="Genomic_DNA"/>
</dbReference>
<dbReference type="KEGG" id="jli:EXU32_02135"/>
<accession>A0A4P6MUI2</accession>
<sequence length="724" mass="76430">MRKSFFSRFCRIPPTALPRQACVWQRTTQYRHPRRERHGPGGHVTGTSRTHRAASLLAALVAVFAVLWAAAPATALPADAPFSVSGDITDRAGVLGDTSVLQSEIDGLRTDADLQLFVVYVDSFDGQSGAEWTQQTFETSGMGGNDVLLAVAVQDRSYGMWTTADSGLGRADVTRVQSRDVEPALGDDDWAGAVSAAVTGLQRQVDDPASDSSNDGSSGGSSGGGIFSFFSPFSLFFIAVFILPIIGRVIRSITRRQTSAQTPPPIDQPAPVMSSKSTDQLRQEVATALVDLDNAIRSSTQELSFAQAQFGEQATLQFTAALEEARGRAADAFRIQQELDIARGAGRLDEPEERARLAQVLDLTSAADAELDAQEAEFTQLRDLEANVPQFLASLRTRISEVESRIPVATQELAGLSATHPRESLTTLNDHMQQAPRLIESARGFVTTGEQHVDAGDRPSAVSAARAAEDALGQADARLEMVISARAVLDDATASLDTALASISSDLVDAKRLQANDQMTVSAVGEAQKAVEVGTRARSGGDVLGALAGLERAEHYLDTALERYRKDADRTAQRTEKFDRRYENVRTRIVTVERQIDTVRGMVGTQPRTQIREASRLLAAAHSERTQDLDKASEHLTQAEVLVERVVASINSGSDDFHGFGGGIGGGRNNGIDIGSLVLGGILSGGFGGRGGGWGGSSGGFGGGGGGFGGGGGGGGGFGGGGRF</sequence>
<proteinExistence type="predicted"/>
<feature type="domain" description="TPM" evidence="2">
    <location>
        <begin position="88"/>
        <end position="203"/>
    </location>
</feature>
<gene>
    <name evidence="3" type="ORF">EXU32_02135</name>
</gene>
<evidence type="ECO:0000259" key="2">
    <source>
        <dbReference type="Pfam" id="PF04536"/>
    </source>
</evidence>
<keyword evidence="1" id="KW-0812">Transmembrane</keyword>
<organism evidence="3 4">
    <name type="scientific">Janibacter limosus</name>
    <dbReference type="NCBI Taxonomy" id="53458"/>
    <lineage>
        <taxon>Bacteria</taxon>
        <taxon>Bacillati</taxon>
        <taxon>Actinomycetota</taxon>
        <taxon>Actinomycetes</taxon>
        <taxon>Micrococcales</taxon>
        <taxon>Intrasporangiaceae</taxon>
        <taxon>Janibacter</taxon>
    </lineage>
</organism>
<keyword evidence="1" id="KW-1133">Transmembrane helix</keyword>
<dbReference type="STRING" id="1216970.GCA_001570985_01764"/>
<dbReference type="AlphaFoldDB" id="A0A4P6MUI2"/>
<dbReference type="InterPro" id="IPR007621">
    <property type="entry name" value="TPM_dom"/>
</dbReference>
<dbReference type="Proteomes" id="UP000290408">
    <property type="component" value="Chromosome"/>
</dbReference>